<dbReference type="SUPFAM" id="SSF56112">
    <property type="entry name" value="Protein kinase-like (PK-like)"/>
    <property type="match status" value="1"/>
</dbReference>
<keyword evidence="5 14" id="KW-0732">Signal</keyword>
<evidence type="ECO:0000313" key="16">
    <source>
        <dbReference type="EMBL" id="KAA3464293.1"/>
    </source>
</evidence>
<proteinExistence type="predicted"/>
<dbReference type="FunFam" id="2.60.120.430:FF:000005">
    <property type="entry name" value="Putative receptor-like protein kinase"/>
    <property type="match status" value="1"/>
</dbReference>
<evidence type="ECO:0000256" key="7">
    <source>
        <dbReference type="ARBA" id="ARBA00022777"/>
    </source>
</evidence>
<dbReference type="FunFam" id="2.60.120.430:FF:000001">
    <property type="entry name" value="Receptor-like protein kinase FERONIA"/>
    <property type="match status" value="1"/>
</dbReference>
<evidence type="ECO:0000256" key="14">
    <source>
        <dbReference type="SAM" id="SignalP"/>
    </source>
</evidence>
<keyword evidence="11" id="KW-0325">Glycoprotein</keyword>
<keyword evidence="3" id="KW-0808">Transferase</keyword>
<name>A0A5B6V5G8_9ROSI</name>
<keyword evidence="4 13" id="KW-0812">Transmembrane</keyword>
<evidence type="ECO:0000256" key="2">
    <source>
        <dbReference type="ARBA" id="ARBA00022527"/>
    </source>
</evidence>
<dbReference type="GO" id="GO:0005524">
    <property type="term" value="F:ATP binding"/>
    <property type="evidence" value="ECO:0007669"/>
    <property type="project" value="UniProtKB-UniRule"/>
</dbReference>
<evidence type="ECO:0000256" key="4">
    <source>
        <dbReference type="ARBA" id="ARBA00022692"/>
    </source>
</evidence>
<evidence type="ECO:0000256" key="11">
    <source>
        <dbReference type="ARBA" id="ARBA00023180"/>
    </source>
</evidence>
<dbReference type="EMBL" id="SMMG02000008">
    <property type="protein sequence ID" value="KAA3464293.1"/>
    <property type="molecule type" value="Genomic_DNA"/>
</dbReference>
<evidence type="ECO:0000256" key="5">
    <source>
        <dbReference type="ARBA" id="ARBA00022729"/>
    </source>
</evidence>
<evidence type="ECO:0000256" key="13">
    <source>
        <dbReference type="SAM" id="Phobius"/>
    </source>
</evidence>
<evidence type="ECO:0000256" key="1">
    <source>
        <dbReference type="ARBA" id="ARBA00004479"/>
    </source>
</evidence>
<protein>
    <submittedName>
        <fullName evidence="16">Putative receptor-like protein kinase</fullName>
    </submittedName>
</protein>
<comment type="caution">
    <text evidence="16">The sequence shown here is derived from an EMBL/GenBank/DDBJ whole genome shotgun (WGS) entry which is preliminary data.</text>
</comment>
<sequence length="731" mass="81870">MDNPGNFGFIIWISSIYGLLHLSLGFKPVDNYLIGCGSIKNISVGNRVFQADNSTSSYNLSTPHQIFAISSSNSNPTSLYYDSPLYQTARIFNATSHYSFPIKQEGRHWIRLHFFAYVSEKFDMRKAKFSVFAQNFTLLREAQMGDGYIVKEYSLNITTNKLVLTFRPAVNSFAFINGLEVFSVPDNLFPEEVRTIDLQGGNKSLQEQALETVARVDMGNTTVLPQNDTLWRLWISDNAYLIHNNLGSSVSNVSAVNFTEVTEDIAPASVYGTATILNSSDPNLNANLTWTFDVNPGFDYLVRLHFCNIMNEPTQQAIFLEIFIDSRHAGPLDLGSRTSDVFGAPYFMDVCTRVSGSTKLNVSVGPSKLNNPTVILNGLEIMKINDARGSLDVPDVVSSGHSEIKVVVIVVIAVGLFVVIVSVVIVILFCRRRRRRRMKPVLGKEQHFLMNRGRKVHTTGSTYSNGTSIFSSPMIGYRFPFVAILEATDNFSENLVIGVGGFGKVYRGILKDETEVAVKRGTPQSNQGLAEFRTEIEMLSQFRHRHLTHVSTAVKGSFGYLDPEYLTRQRLTEKSDVYSFGVVLLEVLSGRAVIDPSLPREKANLLEWAMKSYRSGKLEDIVDPCLVGQVKPDCLRKLWDIIEKCLAENGICRPSMGEVLWNLEYALQLQENEERYNQNNEHSSHISCVSTSETSRQFSRASSGVNDELAGISMSKMFAEMVRQERPVRNI</sequence>
<organism evidence="16 17">
    <name type="scientific">Gossypium australe</name>
    <dbReference type="NCBI Taxonomy" id="47621"/>
    <lineage>
        <taxon>Eukaryota</taxon>
        <taxon>Viridiplantae</taxon>
        <taxon>Streptophyta</taxon>
        <taxon>Embryophyta</taxon>
        <taxon>Tracheophyta</taxon>
        <taxon>Spermatophyta</taxon>
        <taxon>Magnoliopsida</taxon>
        <taxon>eudicotyledons</taxon>
        <taxon>Gunneridae</taxon>
        <taxon>Pentapetalae</taxon>
        <taxon>rosids</taxon>
        <taxon>malvids</taxon>
        <taxon>Malvales</taxon>
        <taxon>Malvaceae</taxon>
        <taxon>Malvoideae</taxon>
        <taxon>Gossypium</taxon>
    </lineage>
</organism>
<keyword evidence="9 13" id="KW-1133">Transmembrane helix</keyword>
<dbReference type="PROSITE" id="PS00107">
    <property type="entry name" value="PROTEIN_KINASE_ATP"/>
    <property type="match status" value="1"/>
</dbReference>
<dbReference type="Proteomes" id="UP000325315">
    <property type="component" value="Unassembled WGS sequence"/>
</dbReference>
<evidence type="ECO:0000259" key="15">
    <source>
        <dbReference type="PROSITE" id="PS50011"/>
    </source>
</evidence>
<dbReference type="GO" id="GO:0004714">
    <property type="term" value="F:transmembrane receptor protein tyrosine kinase activity"/>
    <property type="evidence" value="ECO:0007669"/>
    <property type="project" value="InterPro"/>
</dbReference>
<evidence type="ECO:0000256" key="3">
    <source>
        <dbReference type="ARBA" id="ARBA00022679"/>
    </source>
</evidence>
<evidence type="ECO:0000256" key="6">
    <source>
        <dbReference type="ARBA" id="ARBA00022741"/>
    </source>
</evidence>
<accession>A0A5B6V5G8</accession>
<dbReference type="PANTHER" id="PTHR34590:SF10">
    <property type="entry name" value="RECEPTOR-LIKE PROTEIN KINASE HERK 1"/>
    <property type="match status" value="1"/>
</dbReference>
<evidence type="ECO:0000256" key="12">
    <source>
        <dbReference type="PROSITE-ProRule" id="PRU10141"/>
    </source>
</evidence>
<dbReference type="OrthoDB" id="640180at2759"/>
<evidence type="ECO:0000313" key="17">
    <source>
        <dbReference type="Proteomes" id="UP000325315"/>
    </source>
</evidence>
<keyword evidence="6 12" id="KW-0547">Nucleotide-binding</keyword>
<dbReference type="InterPro" id="IPR045272">
    <property type="entry name" value="ANXUR1/2-like"/>
</dbReference>
<keyword evidence="7 16" id="KW-0418">Kinase</keyword>
<keyword evidence="17" id="KW-1185">Reference proteome</keyword>
<evidence type="ECO:0000256" key="9">
    <source>
        <dbReference type="ARBA" id="ARBA00022989"/>
    </source>
</evidence>
<comment type="subcellular location">
    <subcellularLocation>
        <location evidence="1">Membrane</location>
        <topology evidence="1">Single-pass type I membrane protein</topology>
    </subcellularLocation>
</comment>
<dbReference type="InterPro" id="IPR024788">
    <property type="entry name" value="Malectin-like_Carb-bd_dom"/>
</dbReference>
<dbReference type="Pfam" id="PF12819">
    <property type="entry name" value="Malectin_like"/>
    <property type="match status" value="1"/>
</dbReference>
<gene>
    <name evidence="16" type="ORF">EPI10_008561</name>
</gene>
<dbReference type="Gene3D" id="1.10.510.10">
    <property type="entry name" value="Transferase(Phosphotransferase) domain 1"/>
    <property type="match status" value="1"/>
</dbReference>
<keyword evidence="16" id="KW-0675">Receptor</keyword>
<dbReference type="InterPro" id="IPR000719">
    <property type="entry name" value="Prot_kinase_dom"/>
</dbReference>
<dbReference type="GO" id="GO:0004674">
    <property type="term" value="F:protein serine/threonine kinase activity"/>
    <property type="evidence" value="ECO:0007669"/>
    <property type="project" value="UniProtKB-KW"/>
</dbReference>
<feature type="chain" id="PRO_5022940876" evidence="14">
    <location>
        <begin position="26"/>
        <end position="731"/>
    </location>
</feature>
<feature type="domain" description="Protein kinase" evidence="15">
    <location>
        <begin position="336"/>
        <end position="666"/>
    </location>
</feature>
<dbReference type="GO" id="GO:0016020">
    <property type="term" value="C:membrane"/>
    <property type="evidence" value="ECO:0007669"/>
    <property type="project" value="UniProtKB-SubCell"/>
</dbReference>
<dbReference type="Gene3D" id="3.30.200.20">
    <property type="entry name" value="Phosphorylase Kinase, domain 1"/>
    <property type="match status" value="1"/>
</dbReference>
<dbReference type="InterPro" id="IPR011009">
    <property type="entry name" value="Kinase-like_dom_sf"/>
</dbReference>
<keyword evidence="10 13" id="KW-0472">Membrane</keyword>
<feature type="transmembrane region" description="Helical" evidence="13">
    <location>
        <begin position="406"/>
        <end position="430"/>
    </location>
</feature>
<dbReference type="FunFam" id="3.30.200.20:FF:000039">
    <property type="entry name" value="receptor-like protein kinase FERONIA"/>
    <property type="match status" value="1"/>
</dbReference>
<evidence type="ECO:0000256" key="8">
    <source>
        <dbReference type="ARBA" id="ARBA00022840"/>
    </source>
</evidence>
<reference evidence="17" key="1">
    <citation type="journal article" date="2019" name="Plant Biotechnol. J.">
        <title>Genome sequencing of the Australian wild diploid species Gossypium australe highlights disease resistance and delayed gland morphogenesis.</title>
        <authorList>
            <person name="Cai Y."/>
            <person name="Cai X."/>
            <person name="Wang Q."/>
            <person name="Wang P."/>
            <person name="Zhang Y."/>
            <person name="Cai C."/>
            <person name="Xu Y."/>
            <person name="Wang K."/>
            <person name="Zhou Z."/>
            <person name="Wang C."/>
            <person name="Geng S."/>
            <person name="Li B."/>
            <person name="Dong Q."/>
            <person name="Hou Y."/>
            <person name="Wang H."/>
            <person name="Ai P."/>
            <person name="Liu Z."/>
            <person name="Yi F."/>
            <person name="Sun M."/>
            <person name="An G."/>
            <person name="Cheng J."/>
            <person name="Zhang Y."/>
            <person name="Shi Q."/>
            <person name="Xie Y."/>
            <person name="Shi X."/>
            <person name="Chang Y."/>
            <person name="Huang F."/>
            <person name="Chen Y."/>
            <person name="Hong S."/>
            <person name="Mi L."/>
            <person name="Sun Q."/>
            <person name="Zhang L."/>
            <person name="Zhou B."/>
            <person name="Peng R."/>
            <person name="Zhang X."/>
            <person name="Liu F."/>
        </authorList>
    </citation>
    <scope>NUCLEOTIDE SEQUENCE [LARGE SCALE GENOMIC DNA]</scope>
    <source>
        <strain evidence="17">cv. PA1801</strain>
    </source>
</reference>
<dbReference type="InterPro" id="IPR017441">
    <property type="entry name" value="Protein_kinase_ATP_BS"/>
</dbReference>
<dbReference type="Gene3D" id="2.60.120.430">
    <property type="entry name" value="Galactose-binding lectin"/>
    <property type="match status" value="2"/>
</dbReference>
<evidence type="ECO:0000256" key="10">
    <source>
        <dbReference type="ARBA" id="ARBA00023136"/>
    </source>
</evidence>
<feature type="binding site" evidence="12">
    <location>
        <position position="519"/>
    </location>
    <ligand>
        <name>ATP</name>
        <dbReference type="ChEBI" id="CHEBI:30616"/>
    </ligand>
</feature>
<dbReference type="PROSITE" id="PS50011">
    <property type="entry name" value="PROTEIN_KINASE_DOM"/>
    <property type="match status" value="1"/>
</dbReference>
<keyword evidence="2" id="KW-0723">Serine/threonine-protein kinase</keyword>
<feature type="signal peptide" evidence="14">
    <location>
        <begin position="1"/>
        <end position="25"/>
    </location>
</feature>
<dbReference type="AlphaFoldDB" id="A0A5B6V5G8"/>
<dbReference type="Pfam" id="PF07714">
    <property type="entry name" value="PK_Tyr_Ser-Thr"/>
    <property type="match status" value="2"/>
</dbReference>
<dbReference type="PANTHER" id="PTHR34590">
    <property type="entry name" value="OS03G0124300 PROTEIN-RELATED"/>
    <property type="match status" value="1"/>
</dbReference>
<keyword evidence="8 12" id="KW-0067">ATP-binding</keyword>
<dbReference type="InterPro" id="IPR001245">
    <property type="entry name" value="Ser-Thr/Tyr_kinase_cat_dom"/>
</dbReference>